<dbReference type="InterPro" id="IPR002843">
    <property type="entry name" value="ATPase_V0-cplx_csu/dsu"/>
</dbReference>
<dbReference type="InterPro" id="IPR050873">
    <property type="entry name" value="V-ATPase_V0D/AC39_subunit"/>
</dbReference>
<comment type="similarity">
    <text evidence="1">Belongs to the V-ATPase V0D/AC39 subunit family.</text>
</comment>
<dbReference type="RefSeq" id="WP_146682051.1">
    <property type="nucleotide sequence ID" value="NZ_CP019646.1"/>
</dbReference>
<organism evidence="4 5">
    <name type="scientific">Limihaloglobus sulfuriphilus</name>
    <dbReference type="NCBI Taxonomy" id="1851148"/>
    <lineage>
        <taxon>Bacteria</taxon>
        <taxon>Pseudomonadati</taxon>
        <taxon>Planctomycetota</taxon>
        <taxon>Phycisphaerae</taxon>
        <taxon>Sedimentisphaerales</taxon>
        <taxon>Sedimentisphaeraceae</taxon>
        <taxon>Limihaloglobus</taxon>
    </lineage>
</organism>
<evidence type="ECO:0000256" key="2">
    <source>
        <dbReference type="ARBA" id="ARBA00022448"/>
    </source>
</evidence>
<dbReference type="OrthoDB" id="270028at2"/>
<evidence type="ECO:0000313" key="5">
    <source>
        <dbReference type="Proteomes" id="UP000188181"/>
    </source>
</evidence>
<dbReference type="PANTHER" id="PTHR38682:SF1">
    <property type="entry name" value="V-TYPE ATP SYNTHASE SUBUNIT C"/>
    <property type="match status" value="1"/>
</dbReference>
<dbReference type="Gene3D" id="1.20.1690.10">
    <property type="entry name" value="V-type ATP synthase subunit C domain"/>
    <property type="match status" value="2"/>
</dbReference>
<dbReference type="AlphaFoldDB" id="A0A1Q2MAQ4"/>
<dbReference type="GO" id="GO:0046961">
    <property type="term" value="F:proton-transporting ATPase activity, rotational mechanism"/>
    <property type="evidence" value="ECO:0007669"/>
    <property type="project" value="InterPro"/>
</dbReference>
<dbReference type="SUPFAM" id="SSF103486">
    <property type="entry name" value="V-type ATP synthase subunit C"/>
    <property type="match status" value="1"/>
</dbReference>
<evidence type="ECO:0000256" key="3">
    <source>
        <dbReference type="ARBA" id="ARBA00023065"/>
    </source>
</evidence>
<proteinExistence type="inferred from homology"/>
<reference evidence="5" key="1">
    <citation type="submission" date="2017-02" db="EMBL/GenBank/DDBJ databases">
        <title>Comparative genomics and description of representatives of a novel lineage of planctomycetes thriving in anoxic sediments.</title>
        <authorList>
            <person name="Spring S."/>
            <person name="Bunk B."/>
            <person name="Sproer C."/>
        </authorList>
    </citation>
    <scope>NUCLEOTIDE SEQUENCE [LARGE SCALE GENOMIC DNA]</scope>
    <source>
        <strain evidence="5">SM-Chi-D1</strain>
    </source>
</reference>
<gene>
    <name evidence="4" type="ORF">SMSP2_00070</name>
</gene>
<dbReference type="Gene3D" id="1.10.132.50">
    <property type="entry name" value="ATP synthase (C/AC39) subunit, domain 3"/>
    <property type="match status" value="1"/>
</dbReference>
<dbReference type="InterPro" id="IPR035067">
    <property type="entry name" value="V-type_ATPase_csu/dsu"/>
</dbReference>
<keyword evidence="5" id="KW-1185">Reference proteome</keyword>
<dbReference type="Pfam" id="PF01992">
    <property type="entry name" value="vATP-synt_AC39"/>
    <property type="match status" value="1"/>
</dbReference>
<sequence>MNSLPETFGILNYPEIGSEDWRYTFAASQVRGMETSSLPASVLNDMANARDFKSAAELLSGTHYQVSSGINNLKELEDVLIARRDYVRGTFEKLCVDNNLSLYCRTLTDFTNLRLVLRRIVNDKPAGSDYAPGGNISAENFEPIFEQEDFFELPEHVKLAAENAILAYYEEKDIRRIDNVIDKAIAQYQIDLALKINSVFLMSLTRLKTDLDNIRTLLRQKAAETLDEKLFIENGFVDSDLFKHALDLGEEQFASVFMPTPYERLVEKGVEYYSKHDSFNLLEALCEKHIGAFLEQALLVTAGEQPLIAWLWKQQQEIRYVRMILTAKRNMLDSGTILERLGNKND</sequence>
<protein>
    <submittedName>
        <fullName evidence="4">V-type ATP synthase subunit C</fullName>
    </submittedName>
</protein>
<dbReference type="PANTHER" id="PTHR38682">
    <property type="entry name" value="V-TYPE ATP SYNTHASE SUBUNIT C"/>
    <property type="match status" value="1"/>
</dbReference>
<keyword evidence="3" id="KW-0406">Ion transport</keyword>
<evidence type="ECO:0000256" key="1">
    <source>
        <dbReference type="ARBA" id="ARBA00006709"/>
    </source>
</evidence>
<dbReference type="InterPro" id="IPR044911">
    <property type="entry name" value="V-type_ATPase_csu/dsu_dom_3"/>
</dbReference>
<dbReference type="STRING" id="1851148.SMSP2_00070"/>
<dbReference type="InterPro" id="IPR036079">
    <property type="entry name" value="ATPase_csu/dsu_sf"/>
</dbReference>
<evidence type="ECO:0000313" key="4">
    <source>
        <dbReference type="EMBL" id="AQQ69739.1"/>
    </source>
</evidence>
<accession>A0A1Q2MAQ4</accession>
<keyword evidence="2" id="KW-0813">Transport</keyword>
<name>A0A1Q2MAQ4_9BACT</name>
<dbReference type="Proteomes" id="UP000188181">
    <property type="component" value="Chromosome"/>
</dbReference>
<dbReference type="EMBL" id="CP019646">
    <property type="protein sequence ID" value="AQQ69739.1"/>
    <property type="molecule type" value="Genomic_DNA"/>
</dbReference>
<dbReference type="KEGG" id="pbas:SMSP2_00070"/>